<dbReference type="OrthoDB" id="8906425at2"/>
<comment type="caution">
    <text evidence="2">The sequence shown here is derived from an EMBL/GenBank/DDBJ whole genome shotgun (WGS) entry which is preliminary data.</text>
</comment>
<gene>
    <name evidence="2" type="ORF">EV674_106120</name>
</gene>
<organism evidence="2 3">
    <name type="scientific">Simplicispira metamorpha</name>
    <dbReference type="NCBI Taxonomy" id="80881"/>
    <lineage>
        <taxon>Bacteria</taxon>
        <taxon>Pseudomonadati</taxon>
        <taxon>Pseudomonadota</taxon>
        <taxon>Betaproteobacteria</taxon>
        <taxon>Burkholderiales</taxon>
        <taxon>Comamonadaceae</taxon>
        <taxon>Simplicispira</taxon>
    </lineage>
</organism>
<sequence length="131" mass="14957">MNWISMLGLEAFVARWRASLIEGAIAAEDRLELAHLEWQEQKRRLRYLLVLTILVAGLTVVALILLSLALMVHFWDTPQRILVAWLVAGGWLLLWGAAMWALVSMVHQAGSAFALTRRELLQDWRGIKEQL</sequence>
<dbReference type="EMBL" id="SLXH01000006">
    <property type="protein sequence ID" value="TCP19273.1"/>
    <property type="molecule type" value="Genomic_DNA"/>
</dbReference>
<keyword evidence="1" id="KW-0812">Transmembrane</keyword>
<keyword evidence="3" id="KW-1185">Reference proteome</keyword>
<dbReference type="RefSeq" id="WP_119012307.1">
    <property type="nucleotide sequence ID" value="NZ_QXNC01000004.1"/>
</dbReference>
<evidence type="ECO:0000256" key="1">
    <source>
        <dbReference type="SAM" id="Phobius"/>
    </source>
</evidence>
<reference evidence="2 3" key="1">
    <citation type="submission" date="2019-03" db="EMBL/GenBank/DDBJ databases">
        <title>Genomic Encyclopedia of Type Strains, Phase IV (KMG-IV): sequencing the most valuable type-strain genomes for metagenomic binning, comparative biology and taxonomic classification.</title>
        <authorList>
            <person name="Goeker M."/>
        </authorList>
    </citation>
    <scope>NUCLEOTIDE SEQUENCE [LARGE SCALE GENOMIC DNA]</scope>
    <source>
        <strain evidence="2 3">DSM 1837</strain>
    </source>
</reference>
<dbReference type="AlphaFoldDB" id="A0A4R2NDI7"/>
<keyword evidence="1" id="KW-1133">Transmembrane helix</keyword>
<keyword evidence="1" id="KW-0472">Membrane</keyword>
<feature type="transmembrane region" description="Helical" evidence="1">
    <location>
        <begin position="47"/>
        <end position="75"/>
    </location>
</feature>
<dbReference type="Proteomes" id="UP000295182">
    <property type="component" value="Unassembled WGS sequence"/>
</dbReference>
<evidence type="ECO:0000313" key="2">
    <source>
        <dbReference type="EMBL" id="TCP19273.1"/>
    </source>
</evidence>
<accession>A0A4R2NDI7</accession>
<proteinExistence type="predicted"/>
<name>A0A4R2NDI7_9BURK</name>
<evidence type="ECO:0000313" key="3">
    <source>
        <dbReference type="Proteomes" id="UP000295182"/>
    </source>
</evidence>
<dbReference type="Pfam" id="PF07332">
    <property type="entry name" value="Phage_holin_3_6"/>
    <property type="match status" value="1"/>
</dbReference>
<protein>
    <submittedName>
        <fullName evidence="2">Putative membrane protein YqjE</fullName>
    </submittedName>
</protein>
<feature type="transmembrane region" description="Helical" evidence="1">
    <location>
        <begin position="81"/>
        <end position="103"/>
    </location>
</feature>
<dbReference type="InterPro" id="IPR009937">
    <property type="entry name" value="Phage_holin_3_6"/>
</dbReference>